<comment type="caution">
    <text evidence="1">The sequence shown here is derived from an EMBL/GenBank/DDBJ whole genome shotgun (WGS) entry which is preliminary data.</text>
</comment>
<protein>
    <recommendedName>
        <fullName evidence="3">F-box domain-containing protein</fullName>
    </recommendedName>
</protein>
<reference evidence="1" key="1">
    <citation type="submission" date="2023-03" db="EMBL/GenBank/DDBJ databases">
        <title>Massive genome expansion in bonnet fungi (Mycena s.s.) driven by repeated elements and novel gene families across ecological guilds.</title>
        <authorList>
            <consortium name="Lawrence Berkeley National Laboratory"/>
            <person name="Harder C.B."/>
            <person name="Miyauchi S."/>
            <person name="Viragh M."/>
            <person name="Kuo A."/>
            <person name="Thoen E."/>
            <person name="Andreopoulos B."/>
            <person name="Lu D."/>
            <person name="Skrede I."/>
            <person name="Drula E."/>
            <person name="Henrissat B."/>
            <person name="Morin E."/>
            <person name="Kohler A."/>
            <person name="Barry K."/>
            <person name="LaButti K."/>
            <person name="Morin E."/>
            <person name="Salamov A."/>
            <person name="Lipzen A."/>
            <person name="Mereny Z."/>
            <person name="Hegedus B."/>
            <person name="Baldrian P."/>
            <person name="Stursova M."/>
            <person name="Weitz H."/>
            <person name="Taylor A."/>
            <person name="Grigoriev I.V."/>
            <person name="Nagy L.G."/>
            <person name="Martin F."/>
            <person name="Kauserud H."/>
        </authorList>
    </citation>
    <scope>NUCLEOTIDE SEQUENCE</scope>
    <source>
        <strain evidence="1">CBHHK188m</strain>
    </source>
</reference>
<evidence type="ECO:0008006" key="3">
    <source>
        <dbReference type="Google" id="ProtNLM"/>
    </source>
</evidence>
<sequence>MVLTRRMITQWLPNELITEIVRAAPKAGQAALCRVSKLFHDLALPVLNRAVDFHVDDNNECNFIPCCSALIATPTRADAIRSLTFFILKIWDDKWAKEALDVLKQAMKLMSRLEHLAIVSPSSMTPWRSLPFPRLLSCRLTLWAFDTPGEEMVSSFLTRHPTLTHICMALISTSLQISLPNLQCFEGYAFGVPLIVSEPLRAARLLWSRSRNQNFDNIIMALNSMTDPFRPFGSSHQCTKQECASIFASLSGQMPHTTTLQFVLDDVTVTVKVTSCSTSPGSVTSCISLWIPLTPSNETRNATGSRCRPGPRPVRLYEPVLFSTAVEKTRWDMAGIPHRRFSGSSWAFRFL</sequence>
<dbReference type="AlphaFoldDB" id="A0AAD7K1B1"/>
<name>A0AAD7K1B1_9AGAR</name>
<proteinExistence type="predicted"/>
<evidence type="ECO:0000313" key="1">
    <source>
        <dbReference type="EMBL" id="KAJ7773649.1"/>
    </source>
</evidence>
<accession>A0AAD7K1B1</accession>
<dbReference type="EMBL" id="JARJLG010000017">
    <property type="protein sequence ID" value="KAJ7773649.1"/>
    <property type="molecule type" value="Genomic_DNA"/>
</dbReference>
<keyword evidence="2" id="KW-1185">Reference proteome</keyword>
<gene>
    <name evidence="1" type="ORF">DFH07DRAFT_801357</name>
</gene>
<organism evidence="1 2">
    <name type="scientific">Mycena maculata</name>
    <dbReference type="NCBI Taxonomy" id="230809"/>
    <lineage>
        <taxon>Eukaryota</taxon>
        <taxon>Fungi</taxon>
        <taxon>Dikarya</taxon>
        <taxon>Basidiomycota</taxon>
        <taxon>Agaricomycotina</taxon>
        <taxon>Agaricomycetes</taxon>
        <taxon>Agaricomycetidae</taxon>
        <taxon>Agaricales</taxon>
        <taxon>Marasmiineae</taxon>
        <taxon>Mycenaceae</taxon>
        <taxon>Mycena</taxon>
    </lineage>
</organism>
<evidence type="ECO:0000313" key="2">
    <source>
        <dbReference type="Proteomes" id="UP001215280"/>
    </source>
</evidence>
<dbReference type="Proteomes" id="UP001215280">
    <property type="component" value="Unassembled WGS sequence"/>
</dbReference>